<accession>A0AB39MEP6</accession>
<reference evidence="8" key="1">
    <citation type="submission" date="2024-07" db="EMBL/GenBank/DDBJ databases">
        <authorList>
            <person name="Yu S.T."/>
        </authorList>
    </citation>
    <scope>NUCLEOTIDE SEQUENCE</scope>
    <source>
        <strain evidence="8">R08</strain>
    </source>
</reference>
<evidence type="ECO:0000256" key="2">
    <source>
        <dbReference type="ARBA" id="ARBA00023015"/>
    </source>
</evidence>
<dbReference type="GO" id="GO:0006355">
    <property type="term" value="P:regulation of DNA-templated transcription"/>
    <property type="evidence" value="ECO:0007669"/>
    <property type="project" value="InterPro"/>
</dbReference>
<keyword evidence="4" id="KW-0804">Transcription</keyword>
<organism evidence="8">
    <name type="scientific">Streptomyces sp. R08</name>
    <dbReference type="NCBI Taxonomy" id="3238624"/>
    <lineage>
        <taxon>Bacteria</taxon>
        <taxon>Bacillati</taxon>
        <taxon>Actinomycetota</taxon>
        <taxon>Actinomycetes</taxon>
        <taxon>Kitasatosporales</taxon>
        <taxon>Streptomycetaceae</taxon>
        <taxon>Streptomyces</taxon>
    </lineage>
</organism>
<dbReference type="InterPro" id="IPR058245">
    <property type="entry name" value="NreC/VraR/RcsB-like_REC"/>
</dbReference>
<sequence>MSAPAPVRVLIVDDDPLVRAGLVTLLEGGPGLEVVGGAGDGAAALTAVEQAVPPVDVVLMDIRMPGVDGITATARLRELPSPPQVLVLTTFDTDEQVLRALRAGAAGFLLKDTPPERIVSCVHSVAAGEPVLSPAAARRLIDFVADDPAPARRDRARTALAALTERERAVATALADGLTNQEIAAALHLSVATVKAHITRLLRELGLNNRTQVALLAYDARGER</sequence>
<dbReference type="PANTHER" id="PTHR43214">
    <property type="entry name" value="TWO-COMPONENT RESPONSE REGULATOR"/>
    <property type="match status" value="1"/>
</dbReference>
<dbReference type="Gene3D" id="3.40.50.2300">
    <property type="match status" value="1"/>
</dbReference>
<feature type="modified residue" description="4-aspartylphosphate" evidence="5">
    <location>
        <position position="61"/>
    </location>
</feature>
<evidence type="ECO:0000256" key="5">
    <source>
        <dbReference type="PROSITE-ProRule" id="PRU00169"/>
    </source>
</evidence>
<dbReference type="SUPFAM" id="SSF52172">
    <property type="entry name" value="CheY-like"/>
    <property type="match status" value="1"/>
</dbReference>
<evidence type="ECO:0000259" key="7">
    <source>
        <dbReference type="PROSITE" id="PS50110"/>
    </source>
</evidence>
<dbReference type="InterPro" id="IPR011006">
    <property type="entry name" value="CheY-like_superfamily"/>
</dbReference>
<dbReference type="InterPro" id="IPR039420">
    <property type="entry name" value="WalR-like"/>
</dbReference>
<dbReference type="CDD" id="cd17535">
    <property type="entry name" value="REC_NarL-like"/>
    <property type="match status" value="1"/>
</dbReference>
<dbReference type="PROSITE" id="PS50043">
    <property type="entry name" value="HTH_LUXR_2"/>
    <property type="match status" value="1"/>
</dbReference>
<dbReference type="Pfam" id="PF00196">
    <property type="entry name" value="GerE"/>
    <property type="match status" value="1"/>
</dbReference>
<evidence type="ECO:0000256" key="1">
    <source>
        <dbReference type="ARBA" id="ARBA00022553"/>
    </source>
</evidence>
<keyword evidence="3" id="KW-0238">DNA-binding</keyword>
<keyword evidence="2" id="KW-0805">Transcription regulation</keyword>
<keyword evidence="1 5" id="KW-0597">Phosphoprotein</keyword>
<evidence type="ECO:0000256" key="4">
    <source>
        <dbReference type="ARBA" id="ARBA00023163"/>
    </source>
</evidence>
<dbReference type="SMART" id="SM00421">
    <property type="entry name" value="HTH_LUXR"/>
    <property type="match status" value="1"/>
</dbReference>
<dbReference type="AlphaFoldDB" id="A0AB39MEP6"/>
<gene>
    <name evidence="8" type="ORF">AB5J58_25370</name>
</gene>
<dbReference type="PANTHER" id="PTHR43214:SF24">
    <property type="entry name" value="TRANSCRIPTIONAL REGULATORY PROTEIN NARL-RELATED"/>
    <property type="match status" value="1"/>
</dbReference>
<dbReference type="CDD" id="cd06170">
    <property type="entry name" value="LuxR_C_like"/>
    <property type="match status" value="1"/>
</dbReference>
<evidence type="ECO:0000313" key="8">
    <source>
        <dbReference type="EMBL" id="XDQ03278.1"/>
    </source>
</evidence>
<proteinExistence type="predicted"/>
<dbReference type="PRINTS" id="PR00038">
    <property type="entry name" value="HTHLUXR"/>
</dbReference>
<dbReference type="InterPro" id="IPR000792">
    <property type="entry name" value="Tscrpt_reg_LuxR_C"/>
</dbReference>
<dbReference type="PROSITE" id="PS50110">
    <property type="entry name" value="RESPONSE_REGULATORY"/>
    <property type="match status" value="1"/>
</dbReference>
<feature type="domain" description="Response regulatory" evidence="7">
    <location>
        <begin position="8"/>
        <end position="126"/>
    </location>
</feature>
<dbReference type="RefSeq" id="WP_328830560.1">
    <property type="nucleotide sequence ID" value="NZ_CP163431.1"/>
</dbReference>
<name>A0AB39MEP6_9ACTN</name>
<dbReference type="InterPro" id="IPR001789">
    <property type="entry name" value="Sig_transdc_resp-reg_receiver"/>
</dbReference>
<dbReference type="SMART" id="SM00448">
    <property type="entry name" value="REC"/>
    <property type="match status" value="1"/>
</dbReference>
<dbReference type="Pfam" id="PF00072">
    <property type="entry name" value="Response_reg"/>
    <property type="match status" value="1"/>
</dbReference>
<protein>
    <submittedName>
        <fullName evidence="8">Response regulator</fullName>
    </submittedName>
</protein>
<dbReference type="GO" id="GO:0003677">
    <property type="term" value="F:DNA binding"/>
    <property type="evidence" value="ECO:0007669"/>
    <property type="project" value="UniProtKB-KW"/>
</dbReference>
<dbReference type="GO" id="GO:0000160">
    <property type="term" value="P:phosphorelay signal transduction system"/>
    <property type="evidence" value="ECO:0007669"/>
    <property type="project" value="InterPro"/>
</dbReference>
<dbReference type="EMBL" id="CP163431">
    <property type="protein sequence ID" value="XDQ03278.1"/>
    <property type="molecule type" value="Genomic_DNA"/>
</dbReference>
<evidence type="ECO:0000256" key="3">
    <source>
        <dbReference type="ARBA" id="ARBA00023125"/>
    </source>
</evidence>
<evidence type="ECO:0000259" key="6">
    <source>
        <dbReference type="PROSITE" id="PS50043"/>
    </source>
</evidence>
<feature type="domain" description="HTH luxR-type" evidence="6">
    <location>
        <begin position="156"/>
        <end position="221"/>
    </location>
</feature>